<keyword evidence="7 9" id="KW-1133">Transmembrane helix</keyword>
<feature type="transmembrane region" description="Helical" evidence="9">
    <location>
        <begin position="42"/>
        <end position="62"/>
    </location>
</feature>
<evidence type="ECO:0000256" key="8">
    <source>
        <dbReference type="ARBA" id="ARBA00023136"/>
    </source>
</evidence>
<dbReference type="GO" id="GO:0005886">
    <property type="term" value="C:plasma membrane"/>
    <property type="evidence" value="ECO:0007669"/>
    <property type="project" value="UniProtKB-SubCell"/>
</dbReference>
<accession>A0AAD9VJ48</accession>
<gene>
    <name evidence="10" type="ORF">KPH14_011319</name>
</gene>
<comment type="similarity">
    <text evidence="3 9">Belongs to the riboflavin transporter family.</text>
</comment>
<evidence type="ECO:0000256" key="3">
    <source>
        <dbReference type="ARBA" id="ARBA00006366"/>
    </source>
</evidence>
<evidence type="ECO:0000256" key="4">
    <source>
        <dbReference type="ARBA" id="ARBA00022448"/>
    </source>
</evidence>
<keyword evidence="6 9" id="KW-0812">Transmembrane</keyword>
<protein>
    <recommendedName>
        <fullName evidence="9">Riboflavin transporter</fullName>
    </recommendedName>
</protein>
<evidence type="ECO:0000256" key="9">
    <source>
        <dbReference type="RuleBase" id="RU368035"/>
    </source>
</evidence>
<organism evidence="10 11">
    <name type="scientific">Odynerus spinipes</name>
    <dbReference type="NCBI Taxonomy" id="1348599"/>
    <lineage>
        <taxon>Eukaryota</taxon>
        <taxon>Metazoa</taxon>
        <taxon>Ecdysozoa</taxon>
        <taxon>Arthropoda</taxon>
        <taxon>Hexapoda</taxon>
        <taxon>Insecta</taxon>
        <taxon>Pterygota</taxon>
        <taxon>Neoptera</taxon>
        <taxon>Endopterygota</taxon>
        <taxon>Hymenoptera</taxon>
        <taxon>Apocrita</taxon>
        <taxon>Aculeata</taxon>
        <taxon>Vespoidea</taxon>
        <taxon>Vespidae</taxon>
        <taxon>Eumeninae</taxon>
        <taxon>Odynerus</taxon>
    </lineage>
</organism>
<feature type="transmembrane region" description="Helical" evidence="9">
    <location>
        <begin position="290"/>
        <end position="310"/>
    </location>
</feature>
<dbReference type="Pfam" id="PF06237">
    <property type="entry name" value="SLC52_ribofla_tr"/>
    <property type="match status" value="2"/>
</dbReference>
<comment type="subcellular location">
    <subcellularLocation>
        <location evidence="2 9">Cell membrane</location>
        <topology evidence="2 9">Multi-pass membrane protein</topology>
    </subcellularLocation>
</comment>
<feature type="transmembrane region" description="Helical" evidence="9">
    <location>
        <begin position="106"/>
        <end position="127"/>
    </location>
</feature>
<reference evidence="10" key="1">
    <citation type="submission" date="2021-08" db="EMBL/GenBank/DDBJ databases">
        <authorList>
            <person name="Misof B."/>
            <person name="Oliver O."/>
            <person name="Podsiadlowski L."/>
            <person name="Donath A."/>
            <person name="Peters R."/>
            <person name="Mayer C."/>
            <person name="Rust J."/>
            <person name="Gunkel S."/>
            <person name="Lesny P."/>
            <person name="Martin S."/>
            <person name="Oeyen J.P."/>
            <person name="Petersen M."/>
            <person name="Panagiotis P."/>
            <person name="Wilbrandt J."/>
            <person name="Tanja T."/>
        </authorList>
    </citation>
    <scope>NUCLEOTIDE SEQUENCE</scope>
    <source>
        <strain evidence="10">GBR_01_08_01A</strain>
        <tissue evidence="10">Thorax + abdomen</tissue>
    </source>
</reference>
<feature type="transmembrane region" description="Helical" evidence="9">
    <location>
        <begin position="316"/>
        <end position="336"/>
    </location>
</feature>
<evidence type="ECO:0000313" key="11">
    <source>
        <dbReference type="Proteomes" id="UP001258017"/>
    </source>
</evidence>
<feature type="transmembrane region" description="Helical" evidence="9">
    <location>
        <begin position="256"/>
        <end position="278"/>
    </location>
</feature>
<dbReference type="PANTHER" id="PTHR12929">
    <property type="entry name" value="SOLUTE CARRIER FAMILY 52"/>
    <property type="match status" value="1"/>
</dbReference>
<proteinExistence type="inferred from homology"/>
<comment type="caution">
    <text evidence="10">The sequence shown here is derived from an EMBL/GenBank/DDBJ whole genome shotgun (WGS) entry which is preliminary data.</text>
</comment>
<evidence type="ECO:0000256" key="1">
    <source>
        <dbReference type="ARBA" id="ARBA00000215"/>
    </source>
</evidence>
<evidence type="ECO:0000256" key="7">
    <source>
        <dbReference type="ARBA" id="ARBA00022989"/>
    </source>
</evidence>
<evidence type="ECO:0000313" key="10">
    <source>
        <dbReference type="EMBL" id="KAK2575615.1"/>
    </source>
</evidence>
<keyword evidence="11" id="KW-1185">Reference proteome</keyword>
<reference evidence="10" key="2">
    <citation type="journal article" date="2023" name="Commun. Biol.">
        <title>Intrasexual cuticular hydrocarbon dimorphism in a wasp sheds light on hydrocarbon biosynthesis genes in Hymenoptera.</title>
        <authorList>
            <person name="Moris V.C."/>
            <person name="Podsiadlowski L."/>
            <person name="Martin S."/>
            <person name="Oeyen J.P."/>
            <person name="Donath A."/>
            <person name="Petersen M."/>
            <person name="Wilbrandt J."/>
            <person name="Misof B."/>
            <person name="Liedtke D."/>
            <person name="Thamm M."/>
            <person name="Scheiner R."/>
            <person name="Schmitt T."/>
            <person name="Niehuis O."/>
        </authorList>
    </citation>
    <scope>NUCLEOTIDE SEQUENCE</scope>
    <source>
        <strain evidence="10">GBR_01_08_01A</strain>
    </source>
</reference>
<dbReference type="AlphaFoldDB" id="A0AAD9VJ48"/>
<evidence type="ECO:0000256" key="6">
    <source>
        <dbReference type="ARBA" id="ARBA00022692"/>
    </source>
</evidence>
<evidence type="ECO:0000256" key="2">
    <source>
        <dbReference type="ARBA" id="ARBA00004651"/>
    </source>
</evidence>
<dbReference type="Proteomes" id="UP001258017">
    <property type="component" value="Unassembled WGS sequence"/>
</dbReference>
<sequence>MTFAHFNILFACTKFTTQRRYSIAHRIEMPILVRSSPEGSALPTYIVIAIQMANAGPIIYTLLQQRRYKINEPLCILGILTLGNISMAFLIFFYDKTVILSNSEYSMALFILTFFTALVGCFSSVLFMPYLRNYNPTYVISYFIGEGLSGVLPSLVALIQSVGEQMETTNDTLIAFIILQYSSFVKNIKTTFEENKSNQNGKQATYYNIQNKLPSTSNNLYKESEQAMEQVLSNNTINEIRNPKADHEMSLYKKSYLLILMSLLCFFANGFLPSIQLYSCLPYGDITYRLSITLVQFANPIACFIAFWIMPLNLNIINSLSTIILVFCTYVIYVALMSPFVPLRESEIVVDPVSRSKGSKERERFHRWNESCAPIEDFLFNTLPFLSSFYVVKVFKKSSNMFL</sequence>
<feature type="transmembrane region" description="Helical" evidence="9">
    <location>
        <begin position="74"/>
        <end position="94"/>
    </location>
</feature>
<comment type="catalytic activity">
    <reaction evidence="1 9">
        <text>riboflavin(in) = riboflavin(out)</text>
        <dbReference type="Rhea" id="RHEA:35015"/>
        <dbReference type="ChEBI" id="CHEBI:57986"/>
    </reaction>
</comment>
<comment type="function">
    <text evidence="9">Plasma membrane transporter mediating the uptake by cells of the water soluble vitamin B2/riboflavin that plays a key role in biochemical oxidation-reduction reactions of the carbohydrate, lipid, and amino acid metabolism.</text>
</comment>
<comment type="caution">
    <text evidence="9">Lacks conserved residue(s) required for the propagation of feature annotation.</text>
</comment>
<evidence type="ECO:0000256" key="5">
    <source>
        <dbReference type="ARBA" id="ARBA00022475"/>
    </source>
</evidence>
<dbReference type="PANTHER" id="PTHR12929:SF10">
    <property type="entry name" value="RIBOFLAVIN TRANSPORTER"/>
    <property type="match status" value="1"/>
</dbReference>
<name>A0AAD9VJ48_9HYME</name>
<keyword evidence="4 9" id="KW-0813">Transport</keyword>
<dbReference type="GO" id="GO:0032217">
    <property type="term" value="F:riboflavin transmembrane transporter activity"/>
    <property type="evidence" value="ECO:0007669"/>
    <property type="project" value="UniProtKB-UniRule"/>
</dbReference>
<dbReference type="InterPro" id="IPR009357">
    <property type="entry name" value="Riboflavin_transptr"/>
</dbReference>
<keyword evidence="8 9" id="KW-0472">Membrane</keyword>
<dbReference type="EMBL" id="JAIFRP010004413">
    <property type="protein sequence ID" value="KAK2575615.1"/>
    <property type="molecule type" value="Genomic_DNA"/>
</dbReference>
<keyword evidence="5 9" id="KW-1003">Cell membrane</keyword>